<protein>
    <submittedName>
        <fullName evidence="1">Uncharacterized protein</fullName>
    </submittedName>
</protein>
<name>A0A8D9FQX2_9VIRU</name>
<accession>A0A8D9FQX2</accession>
<proteinExistence type="predicted"/>
<sequence>MDMDMDNYTDKIKKMIEILDSIPSYYREDRFKKLLEESKSDTLEKCIIINACAGTFIQDILGFSPVPLQKSIPSGPWETNYIIGEYEGITIYIDPNMKWGDIRILDSNNNLIVNLEDHGFTSMNLL</sequence>
<organism evidence="1">
    <name type="scientific">uncultured marine phage</name>
    <dbReference type="NCBI Taxonomy" id="707152"/>
    <lineage>
        <taxon>Viruses</taxon>
        <taxon>environmental samples</taxon>
    </lineage>
</organism>
<evidence type="ECO:0000313" key="1">
    <source>
        <dbReference type="EMBL" id="CAG7580907.1"/>
    </source>
</evidence>
<reference evidence="1" key="1">
    <citation type="submission" date="2021-06" db="EMBL/GenBank/DDBJ databases">
        <authorList>
            <person name="Gannon L."/>
            <person name="Redgwell R T."/>
            <person name="Michniewski S."/>
            <person name="Harrison D C."/>
            <person name="Millard A."/>
        </authorList>
    </citation>
    <scope>NUCLEOTIDE SEQUENCE</scope>
</reference>
<gene>
    <name evidence="1" type="ORF">SLAVMIC_00597</name>
</gene>
<dbReference type="EMBL" id="OU342829">
    <property type="protein sequence ID" value="CAG7580907.1"/>
    <property type="molecule type" value="Genomic_DNA"/>
</dbReference>